<evidence type="ECO:0000256" key="1">
    <source>
        <dbReference type="SAM" id="MobiDB-lite"/>
    </source>
</evidence>
<dbReference type="Proteomes" id="UP001189429">
    <property type="component" value="Unassembled WGS sequence"/>
</dbReference>
<comment type="caution">
    <text evidence="2">The sequence shown here is derived from an EMBL/GenBank/DDBJ whole genome shotgun (WGS) entry which is preliminary data.</text>
</comment>
<accession>A0ABN9PX70</accession>
<dbReference type="EMBL" id="CAUYUJ010001540">
    <property type="protein sequence ID" value="CAK0796405.1"/>
    <property type="molecule type" value="Genomic_DNA"/>
</dbReference>
<protein>
    <submittedName>
        <fullName evidence="2">Uncharacterized protein</fullName>
    </submittedName>
</protein>
<sequence>VISLCLAIYRKDGIIVSTERGLTFLLVAEVIHFAAHSLVCGVVQHVASGCPSSDGEVDERAVRAEPLAEARRCSRPLVCCAVSPKKRLTPQSLSSPFNWPQPSSPPAAVSPHFPRSPGNFNKA</sequence>
<gene>
    <name evidence="2" type="ORF">PCOR1329_LOCUS5795</name>
</gene>
<reference evidence="2" key="1">
    <citation type="submission" date="2023-10" db="EMBL/GenBank/DDBJ databases">
        <authorList>
            <person name="Chen Y."/>
            <person name="Shah S."/>
            <person name="Dougan E. K."/>
            <person name="Thang M."/>
            <person name="Chan C."/>
        </authorList>
    </citation>
    <scope>NUCLEOTIDE SEQUENCE [LARGE SCALE GENOMIC DNA]</scope>
</reference>
<name>A0ABN9PX70_9DINO</name>
<keyword evidence="3" id="KW-1185">Reference proteome</keyword>
<feature type="compositionally biased region" description="Polar residues" evidence="1">
    <location>
        <begin position="89"/>
        <end position="98"/>
    </location>
</feature>
<proteinExistence type="predicted"/>
<evidence type="ECO:0000313" key="2">
    <source>
        <dbReference type="EMBL" id="CAK0796405.1"/>
    </source>
</evidence>
<organism evidence="2 3">
    <name type="scientific">Prorocentrum cordatum</name>
    <dbReference type="NCBI Taxonomy" id="2364126"/>
    <lineage>
        <taxon>Eukaryota</taxon>
        <taxon>Sar</taxon>
        <taxon>Alveolata</taxon>
        <taxon>Dinophyceae</taxon>
        <taxon>Prorocentrales</taxon>
        <taxon>Prorocentraceae</taxon>
        <taxon>Prorocentrum</taxon>
    </lineage>
</organism>
<feature type="region of interest" description="Disordered" evidence="1">
    <location>
        <begin position="88"/>
        <end position="123"/>
    </location>
</feature>
<feature type="non-terminal residue" evidence="2">
    <location>
        <position position="123"/>
    </location>
</feature>
<evidence type="ECO:0000313" key="3">
    <source>
        <dbReference type="Proteomes" id="UP001189429"/>
    </source>
</evidence>
<feature type="non-terminal residue" evidence="2">
    <location>
        <position position="1"/>
    </location>
</feature>